<feature type="compositionally biased region" description="Basic and acidic residues" evidence="1">
    <location>
        <begin position="175"/>
        <end position="193"/>
    </location>
</feature>
<dbReference type="GeneID" id="111101695"/>
<dbReference type="AlphaFoldDB" id="A0A8B8AHG6"/>
<sequence length="193" mass="22345">MHMVNTCPDTLNEVEKASKQLGCGDDEFGKNQYMCLPDTEKTSLVEFCYNGIMGIKEKGTCLEVNATNGAISTINCTDFESGCPENHYWNHQFFHLVLWISWKKMNWERLYTKYQTTKPSAAEIKDKDYKPTIAVEAPECEEDELLKIHTDYDDQTTPRRAGARSESHLMIPEDELPRRRSSQRLEKCDETEF</sequence>
<evidence type="ECO:0000313" key="2">
    <source>
        <dbReference type="Proteomes" id="UP000694844"/>
    </source>
</evidence>
<dbReference type="RefSeq" id="XP_022289988.1">
    <property type="nucleotide sequence ID" value="XM_022434280.1"/>
</dbReference>
<reference evidence="3" key="1">
    <citation type="submission" date="2025-08" db="UniProtKB">
        <authorList>
            <consortium name="RefSeq"/>
        </authorList>
    </citation>
    <scope>IDENTIFICATION</scope>
    <source>
        <tissue evidence="3">Whole sample</tissue>
    </source>
</reference>
<proteinExistence type="predicted"/>
<name>A0A8B8AHG6_CRAVI</name>
<protein>
    <submittedName>
        <fullName evidence="3">Uncharacterized protein LOC111101695 isoform X2</fullName>
    </submittedName>
</protein>
<accession>A0A8B8AHG6</accession>
<evidence type="ECO:0000256" key="1">
    <source>
        <dbReference type="SAM" id="MobiDB-lite"/>
    </source>
</evidence>
<organism evidence="2 3">
    <name type="scientific">Crassostrea virginica</name>
    <name type="common">Eastern oyster</name>
    <dbReference type="NCBI Taxonomy" id="6565"/>
    <lineage>
        <taxon>Eukaryota</taxon>
        <taxon>Metazoa</taxon>
        <taxon>Spiralia</taxon>
        <taxon>Lophotrochozoa</taxon>
        <taxon>Mollusca</taxon>
        <taxon>Bivalvia</taxon>
        <taxon>Autobranchia</taxon>
        <taxon>Pteriomorphia</taxon>
        <taxon>Ostreida</taxon>
        <taxon>Ostreoidea</taxon>
        <taxon>Ostreidae</taxon>
        <taxon>Crassostrea</taxon>
    </lineage>
</organism>
<keyword evidence="2" id="KW-1185">Reference proteome</keyword>
<feature type="region of interest" description="Disordered" evidence="1">
    <location>
        <begin position="150"/>
        <end position="193"/>
    </location>
</feature>
<dbReference type="Proteomes" id="UP000694844">
    <property type="component" value="Chromosome 6"/>
</dbReference>
<evidence type="ECO:0000313" key="3">
    <source>
        <dbReference type="RefSeq" id="XP_022289988.1"/>
    </source>
</evidence>
<gene>
    <name evidence="3" type="primary">LOC111101695</name>
</gene>